<dbReference type="AlphaFoldDB" id="A0A9W4X6H4"/>
<evidence type="ECO:0000313" key="2">
    <source>
        <dbReference type="Proteomes" id="UP001153678"/>
    </source>
</evidence>
<reference evidence="1" key="1">
    <citation type="submission" date="2022-08" db="EMBL/GenBank/DDBJ databases">
        <authorList>
            <person name="Kallberg Y."/>
            <person name="Tangrot J."/>
            <person name="Rosling A."/>
        </authorList>
    </citation>
    <scope>NUCLEOTIDE SEQUENCE</scope>
    <source>
        <strain evidence="1">Wild A</strain>
    </source>
</reference>
<accession>A0A9W4X6H4</accession>
<dbReference type="EMBL" id="CAMKVN010006234">
    <property type="protein sequence ID" value="CAI2190068.1"/>
    <property type="molecule type" value="Genomic_DNA"/>
</dbReference>
<sequence>RDGTEDELIFDFNFFEKPNQLDDEIKLNALMLLIQLPYVITLPPAY</sequence>
<comment type="caution">
    <text evidence="1">The sequence shown here is derived from an EMBL/GenBank/DDBJ whole genome shotgun (WGS) entry which is preliminary data.</text>
</comment>
<dbReference type="Proteomes" id="UP001153678">
    <property type="component" value="Unassembled WGS sequence"/>
</dbReference>
<name>A0A9W4X6H4_9GLOM</name>
<organism evidence="1 2">
    <name type="scientific">Funneliformis geosporum</name>
    <dbReference type="NCBI Taxonomy" id="1117311"/>
    <lineage>
        <taxon>Eukaryota</taxon>
        <taxon>Fungi</taxon>
        <taxon>Fungi incertae sedis</taxon>
        <taxon>Mucoromycota</taxon>
        <taxon>Glomeromycotina</taxon>
        <taxon>Glomeromycetes</taxon>
        <taxon>Glomerales</taxon>
        <taxon>Glomeraceae</taxon>
        <taxon>Funneliformis</taxon>
    </lineage>
</organism>
<proteinExistence type="predicted"/>
<evidence type="ECO:0000313" key="1">
    <source>
        <dbReference type="EMBL" id="CAI2190068.1"/>
    </source>
</evidence>
<gene>
    <name evidence="1" type="ORF">FWILDA_LOCUS14392</name>
</gene>
<protein>
    <submittedName>
        <fullName evidence="1">1987_t:CDS:1</fullName>
    </submittedName>
</protein>
<feature type="non-terminal residue" evidence="1">
    <location>
        <position position="1"/>
    </location>
</feature>
<keyword evidence="2" id="KW-1185">Reference proteome</keyword>